<comment type="subcellular location">
    <subcellularLocation>
        <location evidence="1">Membrane</location>
    </subcellularLocation>
</comment>
<evidence type="ECO:0000313" key="6">
    <source>
        <dbReference type="EMBL" id="GAA0852358.1"/>
    </source>
</evidence>
<dbReference type="Pfam" id="PF01124">
    <property type="entry name" value="MAPEG"/>
    <property type="match status" value="1"/>
</dbReference>
<evidence type="ECO:0000256" key="2">
    <source>
        <dbReference type="ARBA" id="ARBA00022692"/>
    </source>
</evidence>
<keyword evidence="2 5" id="KW-0812">Transmembrane</keyword>
<name>A0ABN1LCA6_9ALTE</name>
<dbReference type="Proteomes" id="UP001500359">
    <property type="component" value="Unassembled WGS sequence"/>
</dbReference>
<keyword evidence="3 5" id="KW-1133">Transmembrane helix</keyword>
<evidence type="ECO:0000256" key="1">
    <source>
        <dbReference type="ARBA" id="ARBA00004370"/>
    </source>
</evidence>
<dbReference type="Gene3D" id="1.20.120.550">
    <property type="entry name" value="Membrane associated eicosanoid/glutathione metabolism-like domain"/>
    <property type="match status" value="1"/>
</dbReference>
<proteinExistence type="predicted"/>
<reference evidence="6 7" key="1">
    <citation type="journal article" date="2019" name="Int. J. Syst. Evol. Microbiol.">
        <title>The Global Catalogue of Microorganisms (GCM) 10K type strain sequencing project: providing services to taxonomists for standard genome sequencing and annotation.</title>
        <authorList>
            <consortium name="The Broad Institute Genomics Platform"/>
            <consortium name="The Broad Institute Genome Sequencing Center for Infectious Disease"/>
            <person name="Wu L."/>
            <person name="Ma J."/>
        </authorList>
    </citation>
    <scope>NUCLEOTIDE SEQUENCE [LARGE SCALE GENOMIC DNA]</scope>
    <source>
        <strain evidence="6 7">JCM 15896</strain>
    </source>
</reference>
<dbReference type="InterPro" id="IPR023352">
    <property type="entry name" value="MAPEG-like_dom_sf"/>
</dbReference>
<evidence type="ECO:0000256" key="5">
    <source>
        <dbReference type="SAM" id="Phobius"/>
    </source>
</evidence>
<gene>
    <name evidence="6" type="ORF">GCM10009114_01990</name>
</gene>
<protein>
    <submittedName>
        <fullName evidence="6">MAPEG family protein</fullName>
    </submittedName>
</protein>
<dbReference type="SUPFAM" id="SSF161084">
    <property type="entry name" value="MAPEG domain-like"/>
    <property type="match status" value="1"/>
</dbReference>
<evidence type="ECO:0000256" key="3">
    <source>
        <dbReference type="ARBA" id="ARBA00022989"/>
    </source>
</evidence>
<evidence type="ECO:0000313" key="7">
    <source>
        <dbReference type="Proteomes" id="UP001500359"/>
    </source>
</evidence>
<feature type="transmembrane region" description="Helical" evidence="5">
    <location>
        <begin position="58"/>
        <end position="78"/>
    </location>
</feature>
<dbReference type="InterPro" id="IPR001129">
    <property type="entry name" value="Membr-assoc_MAPEG"/>
</dbReference>
<keyword evidence="7" id="KW-1185">Reference proteome</keyword>
<feature type="transmembrane region" description="Helical" evidence="5">
    <location>
        <begin position="6"/>
        <end position="26"/>
    </location>
</feature>
<sequence length="139" mass="15403">MYTPTLITLMGFIGWALFLLVLMEAIRSKMVIFKQVAPNGFNPNNSNLSAFMQRLARAHANCIEGLPIFGGLMLVAIVTSNTSVTDELAFLFLAARIIQSLFHLASLSSLVVTLRFTAFTVQMGIAVYWFYTLFSVILS</sequence>
<comment type="caution">
    <text evidence="6">The sequence shown here is derived from an EMBL/GenBank/DDBJ whole genome shotgun (WGS) entry which is preliminary data.</text>
</comment>
<accession>A0ABN1LCA6</accession>
<dbReference type="RefSeq" id="WP_343855722.1">
    <property type="nucleotide sequence ID" value="NZ_BAAAFD010000001.1"/>
</dbReference>
<dbReference type="EMBL" id="BAAAFD010000001">
    <property type="protein sequence ID" value="GAA0852358.1"/>
    <property type="molecule type" value="Genomic_DNA"/>
</dbReference>
<keyword evidence="4 5" id="KW-0472">Membrane</keyword>
<evidence type="ECO:0000256" key="4">
    <source>
        <dbReference type="ARBA" id="ARBA00023136"/>
    </source>
</evidence>
<organism evidence="6 7">
    <name type="scientific">Aliiglaciecola litoralis</name>
    <dbReference type="NCBI Taxonomy" id="582857"/>
    <lineage>
        <taxon>Bacteria</taxon>
        <taxon>Pseudomonadati</taxon>
        <taxon>Pseudomonadota</taxon>
        <taxon>Gammaproteobacteria</taxon>
        <taxon>Alteromonadales</taxon>
        <taxon>Alteromonadaceae</taxon>
        <taxon>Aliiglaciecola</taxon>
    </lineage>
</organism>
<feature type="transmembrane region" description="Helical" evidence="5">
    <location>
        <begin position="119"/>
        <end position="138"/>
    </location>
</feature>